<feature type="transmembrane region" description="Helical" evidence="5">
    <location>
        <begin position="76"/>
        <end position="95"/>
    </location>
</feature>
<dbReference type="EMBL" id="JAUSVS010000002">
    <property type="protein sequence ID" value="MDQ0463781.1"/>
    <property type="molecule type" value="Genomic_DNA"/>
</dbReference>
<evidence type="ECO:0000256" key="1">
    <source>
        <dbReference type="ARBA" id="ARBA00004141"/>
    </source>
</evidence>
<feature type="transmembrane region" description="Helical" evidence="5">
    <location>
        <begin position="107"/>
        <end position="130"/>
    </location>
</feature>
<name>A0ABU0IP47_9CAUL</name>
<keyword evidence="4 5" id="KW-0472">Membrane</keyword>
<protein>
    <submittedName>
        <fullName evidence="6">Membrane protein YecN with MAPEG domain</fullName>
    </submittedName>
</protein>
<dbReference type="InterPro" id="IPR050997">
    <property type="entry name" value="MAPEG"/>
</dbReference>
<evidence type="ECO:0000256" key="3">
    <source>
        <dbReference type="ARBA" id="ARBA00022989"/>
    </source>
</evidence>
<keyword evidence="2 5" id="KW-0812">Transmembrane</keyword>
<dbReference type="Gene3D" id="1.20.120.550">
    <property type="entry name" value="Membrane associated eicosanoid/glutathione metabolism-like domain"/>
    <property type="match status" value="1"/>
</dbReference>
<dbReference type="RefSeq" id="WP_307347961.1">
    <property type="nucleotide sequence ID" value="NZ_JAUSVS010000002.1"/>
</dbReference>
<evidence type="ECO:0000256" key="4">
    <source>
        <dbReference type="ARBA" id="ARBA00023136"/>
    </source>
</evidence>
<accession>A0ABU0IP47</accession>
<evidence type="ECO:0000256" key="2">
    <source>
        <dbReference type="ARBA" id="ARBA00022692"/>
    </source>
</evidence>
<reference evidence="6 7" key="1">
    <citation type="submission" date="2023-07" db="EMBL/GenBank/DDBJ databases">
        <title>Genomic Encyclopedia of Type Strains, Phase IV (KMG-IV): sequencing the most valuable type-strain genomes for metagenomic binning, comparative biology and taxonomic classification.</title>
        <authorList>
            <person name="Goeker M."/>
        </authorList>
    </citation>
    <scope>NUCLEOTIDE SEQUENCE [LARGE SCALE GENOMIC DNA]</scope>
    <source>
        <strain evidence="6 7">DSM 18695</strain>
    </source>
</reference>
<comment type="caution">
    <text evidence="6">The sequence shown here is derived from an EMBL/GenBank/DDBJ whole genome shotgun (WGS) entry which is preliminary data.</text>
</comment>
<sequence>MADQNLVALITVLALALCMWALIRVSLARARFGILAPATVGHPEFERHFRVHMNTLESLALFLPSLWLFAQYWSQWAAAGLGAVWLLGRVLYMFGYVKDPKGRALGFMIQGGATTLLLLGALAGVVRALFSAGG</sequence>
<comment type="subcellular location">
    <subcellularLocation>
        <location evidence="1">Membrane</location>
        <topology evidence="1">Multi-pass membrane protein</topology>
    </subcellularLocation>
</comment>
<keyword evidence="3 5" id="KW-1133">Transmembrane helix</keyword>
<dbReference type="PANTHER" id="PTHR10250">
    <property type="entry name" value="MICROSOMAL GLUTATHIONE S-TRANSFERASE"/>
    <property type="match status" value="1"/>
</dbReference>
<dbReference type="Proteomes" id="UP001228905">
    <property type="component" value="Unassembled WGS sequence"/>
</dbReference>
<dbReference type="Pfam" id="PF01124">
    <property type="entry name" value="MAPEG"/>
    <property type="match status" value="1"/>
</dbReference>
<proteinExistence type="predicted"/>
<gene>
    <name evidence="6" type="ORF">QO010_001552</name>
</gene>
<dbReference type="PANTHER" id="PTHR10250:SF15">
    <property type="entry name" value="MICROSOMAL GLUTATHIONE S-TRANSFERASE-RELATED"/>
    <property type="match status" value="1"/>
</dbReference>
<organism evidence="6 7">
    <name type="scientific">Caulobacter ginsengisoli</name>
    <dbReference type="NCBI Taxonomy" id="400775"/>
    <lineage>
        <taxon>Bacteria</taxon>
        <taxon>Pseudomonadati</taxon>
        <taxon>Pseudomonadota</taxon>
        <taxon>Alphaproteobacteria</taxon>
        <taxon>Caulobacterales</taxon>
        <taxon>Caulobacteraceae</taxon>
        <taxon>Caulobacter</taxon>
    </lineage>
</organism>
<dbReference type="InterPro" id="IPR023352">
    <property type="entry name" value="MAPEG-like_dom_sf"/>
</dbReference>
<evidence type="ECO:0000313" key="6">
    <source>
        <dbReference type="EMBL" id="MDQ0463781.1"/>
    </source>
</evidence>
<evidence type="ECO:0000313" key="7">
    <source>
        <dbReference type="Proteomes" id="UP001228905"/>
    </source>
</evidence>
<dbReference type="InterPro" id="IPR001129">
    <property type="entry name" value="Membr-assoc_MAPEG"/>
</dbReference>
<feature type="transmembrane region" description="Helical" evidence="5">
    <location>
        <begin position="6"/>
        <end position="23"/>
    </location>
</feature>
<keyword evidence="7" id="KW-1185">Reference proteome</keyword>
<dbReference type="SUPFAM" id="SSF161084">
    <property type="entry name" value="MAPEG domain-like"/>
    <property type="match status" value="1"/>
</dbReference>
<evidence type="ECO:0000256" key="5">
    <source>
        <dbReference type="SAM" id="Phobius"/>
    </source>
</evidence>